<evidence type="ECO:0000256" key="3">
    <source>
        <dbReference type="ARBA" id="ARBA00022989"/>
    </source>
</evidence>
<name>A0ABQ2JT37_9ACTN</name>
<evidence type="ECO:0000256" key="4">
    <source>
        <dbReference type="ARBA" id="ARBA00023136"/>
    </source>
</evidence>
<evidence type="ECO:0000256" key="1">
    <source>
        <dbReference type="ARBA" id="ARBA00004651"/>
    </source>
</evidence>
<evidence type="ECO:0000259" key="6">
    <source>
        <dbReference type="PROSITE" id="PS50850"/>
    </source>
</evidence>
<feature type="transmembrane region" description="Helical" evidence="5">
    <location>
        <begin position="279"/>
        <end position="298"/>
    </location>
</feature>
<dbReference type="Proteomes" id="UP000600080">
    <property type="component" value="Unassembled WGS sequence"/>
</dbReference>
<protein>
    <submittedName>
        <fullName evidence="7">MFS transporter</fullName>
    </submittedName>
</protein>
<comment type="caution">
    <text evidence="7">The sequence shown here is derived from an EMBL/GenBank/DDBJ whole genome shotgun (WGS) entry which is preliminary data.</text>
</comment>
<feature type="transmembrane region" description="Helical" evidence="5">
    <location>
        <begin position="66"/>
        <end position="82"/>
    </location>
</feature>
<gene>
    <name evidence="7" type="primary">floR</name>
    <name evidence="7" type="ORF">GCM10012285_51100</name>
</gene>
<organism evidence="7 8">
    <name type="scientific">Streptomyces kronopolitis</name>
    <dbReference type="NCBI Taxonomy" id="1612435"/>
    <lineage>
        <taxon>Bacteria</taxon>
        <taxon>Bacillati</taxon>
        <taxon>Actinomycetota</taxon>
        <taxon>Actinomycetes</taxon>
        <taxon>Kitasatosporales</taxon>
        <taxon>Streptomycetaceae</taxon>
        <taxon>Streptomyces</taxon>
    </lineage>
</organism>
<feature type="transmembrane region" description="Helical" evidence="5">
    <location>
        <begin position="310"/>
        <end position="328"/>
    </location>
</feature>
<evidence type="ECO:0000313" key="8">
    <source>
        <dbReference type="Proteomes" id="UP000600080"/>
    </source>
</evidence>
<dbReference type="InterPro" id="IPR011701">
    <property type="entry name" value="MFS"/>
</dbReference>
<comment type="subcellular location">
    <subcellularLocation>
        <location evidence="1">Cell membrane</location>
        <topology evidence="1">Multi-pass membrane protein</topology>
    </subcellularLocation>
</comment>
<feature type="transmembrane region" description="Helical" evidence="5">
    <location>
        <begin position="372"/>
        <end position="394"/>
    </location>
</feature>
<keyword evidence="2 5" id="KW-0812">Transmembrane</keyword>
<dbReference type="Pfam" id="PF07690">
    <property type="entry name" value="MFS_1"/>
    <property type="match status" value="2"/>
</dbReference>
<feature type="transmembrane region" description="Helical" evidence="5">
    <location>
        <begin position="239"/>
        <end position="259"/>
    </location>
</feature>
<dbReference type="InterPro" id="IPR036259">
    <property type="entry name" value="MFS_trans_sf"/>
</dbReference>
<keyword evidence="4 5" id="KW-0472">Membrane</keyword>
<dbReference type="PROSITE" id="PS50850">
    <property type="entry name" value="MFS"/>
    <property type="match status" value="1"/>
</dbReference>
<feature type="transmembrane region" description="Helical" evidence="5">
    <location>
        <begin position="186"/>
        <end position="209"/>
    </location>
</feature>
<accession>A0ABQ2JT37</accession>
<feature type="transmembrane region" description="Helical" evidence="5">
    <location>
        <begin position="103"/>
        <end position="122"/>
    </location>
</feature>
<dbReference type="InterPro" id="IPR020846">
    <property type="entry name" value="MFS_dom"/>
</dbReference>
<dbReference type="Gene3D" id="1.20.1250.20">
    <property type="entry name" value="MFS general substrate transporter like domains"/>
    <property type="match status" value="2"/>
</dbReference>
<feature type="transmembrane region" description="Helical" evidence="5">
    <location>
        <begin position="161"/>
        <end position="180"/>
    </location>
</feature>
<proteinExistence type="predicted"/>
<feature type="transmembrane region" description="Helical" evidence="5">
    <location>
        <begin position="128"/>
        <end position="149"/>
    </location>
</feature>
<keyword evidence="3 5" id="KW-1133">Transmembrane helix</keyword>
<dbReference type="SUPFAM" id="SSF103473">
    <property type="entry name" value="MFS general substrate transporter"/>
    <property type="match status" value="1"/>
</dbReference>
<feature type="domain" description="Major facilitator superfamily (MFS) profile" evidence="6">
    <location>
        <begin position="27"/>
        <end position="425"/>
    </location>
</feature>
<evidence type="ECO:0000256" key="5">
    <source>
        <dbReference type="SAM" id="Phobius"/>
    </source>
</evidence>
<keyword evidence="8" id="KW-1185">Reference proteome</keyword>
<sequence length="425" mass="44898">MIAGEAVSAPLHTPPAPAHCPERPVGPLFIGLFAAAYCGVYIALVTPVTVTLAVKAQQIAPQDKQATLSLALGIGSVLAILGNPLIGRLSDRTTSRFGMRRPWLVGGLVGGLAGLLICAMTRDVTTLVVGWCLTQLSFNAVLAALIAVLPDRIPERQRGSVSGVLGLCLSVALVVGSFLAQAVSSSVVLMFMVPASVGALTVLALVAVLRDRRLTQRPPYGVRELARSYWVNPRRHPDFGWAWLSRCLMFMGTSVLSAYKTFYLSDHLGYSLAQVPRLVFWALLTQTVVTVVSSQLSGWLSDRLKRRKPFVVWAAVLYGLGLLVISLADSFSLFLVGMAITGIGFGTYLSVDLALVTDVLPSRATAGRDLGVFNIATALPQSLAPTLAPAVLAIGGGDNYALLFLLAALCAVAGAAVLQPVRAVR</sequence>
<reference evidence="8" key="1">
    <citation type="journal article" date="2019" name="Int. J. Syst. Evol. Microbiol.">
        <title>The Global Catalogue of Microorganisms (GCM) 10K type strain sequencing project: providing services to taxonomists for standard genome sequencing and annotation.</title>
        <authorList>
            <consortium name="The Broad Institute Genomics Platform"/>
            <consortium name="The Broad Institute Genome Sequencing Center for Infectious Disease"/>
            <person name="Wu L."/>
            <person name="Ma J."/>
        </authorList>
    </citation>
    <scope>NUCLEOTIDE SEQUENCE [LARGE SCALE GENOMIC DNA]</scope>
    <source>
        <strain evidence="8">CGMCC 4.7323</strain>
    </source>
</reference>
<evidence type="ECO:0000256" key="2">
    <source>
        <dbReference type="ARBA" id="ARBA00022692"/>
    </source>
</evidence>
<feature type="transmembrane region" description="Helical" evidence="5">
    <location>
        <begin position="400"/>
        <end position="418"/>
    </location>
</feature>
<dbReference type="EMBL" id="BMND01000026">
    <property type="protein sequence ID" value="GGN56514.1"/>
    <property type="molecule type" value="Genomic_DNA"/>
</dbReference>
<dbReference type="PANTHER" id="PTHR23528:SF1">
    <property type="entry name" value="MAJOR FACILITATOR SUPERFAMILY (MFS) PROFILE DOMAIN-CONTAINING PROTEIN"/>
    <property type="match status" value="1"/>
</dbReference>
<feature type="transmembrane region" description="Helical" evidence="5">
    <location>
        <begin position="334"/>
        <end position="360"/>
    </location>
</feature>
<dbReference type="PANTHER" id="PTHR23528">
    <property type="match status" value="1"/>
</dbReference>
<feature type="transmembrane region" description="Helical" evidence="5">
    <location>
        <begin position="28"/>
        <end position="54"/>
    </location>
</feature>
<evidence type="ECO:0000313" key="7">
    <source>
        <dbReference type="EMBL" id="GGN56514.1"/>
    </source>
</evidence>